<keyword evidence="8" id="KW-0812">Transmembrane</keyword>
<name>A0AAW0J7K0_QUESU</name>
<keyword evidence="8" id="KW-1133">Transmembrane helix</keyword>
<dbReference type="GO" id="GO:0020037">
    <property type="term" value="F:heme binding"/>
    <property type="evidence" value="ECO:0007669"/>
    <property type="project" value="InterPro"/>
</dbReference>
<dbReference type="PROSITE" id="PS00086">
    <property type="entry name" value="CYTOCHROME_P450"/>
    <property type="match status" value="1"/>
</dbReference>
<dbReference type="GO" id="GO:0016705">
    <property type="term" value="F:oxidoreductase activity, acting on paired donors, with incorporation or reduction of molecular oxygen"/>
    <property type="evidence" value="ECO:0007669"/>
    <property type="project" value="InterPro"/>
</dbReference>
<dbReference type="InterPro" id="IPR001128">
    <property type="entry name" value="Cyt_P450"/>
</dbReference>
<dbReference type="EMBL" id="PKMF04000664">
    <property type="protein sequence ID" value="KAK7822526.1"/>
    <property type="molecule type" value="Genomic_DNA"/>
</dbReference>
<comment type="similarity">
    <text evidence="1">Belongs to the cytochrome P450 family.</text>
</comment>
<keyword evidence="4" id="KW-0560">Oxidoreductase</keyword>
<dbReference type="FunFam" id="1.10.630.10:FF:000026">
    <property type="entry name" value="Cytochrome P450 82C4"/>
    <property type="match status" value="1"/>
</dbReference>
<keyword evidence="10" id="KW-1185">Reference proteome</keyword>
<dbReference type="InterPro" id="IPR017972">
    <property type="entry name" value="Cyt_P450_CS"/>
</dbReference>
<dbReference type="InterPro" id="IPR002401">
    <property type="entry name" value="Cyt_P450_E_grp-I"/>
</dbReference>
<evidence type="ECO:0000313" key="9">
    <source>
        <dbReference type="EMBL" id="KAK7822526.1"/>
    </source>
</evidence>
<dbReference type="Proteomes" id="UP000237347">
    <property type="component" value="Unassembled WGS sequence"/>
</dbReference>
<reference evidence="9 10" key="1">
    <citation type="journal article" date="2018" name="Sci. Data">
        <title>The draft genome sequence of cork oak.</title>
        <authorList>
            <person name="Ramos A.M."/>
            <person name="Usie A."/>
            <person name="Barbosa P."/>
            <person name="Barros P.M."/>
            <person name="Capote T."/>
            <person name="Chaves I."/>
            <person name="Simoes F."/>
            <person name="Abreu I."/>
            <person name="Carrasquinho I."/>
            <person name="Faro C."/>
            <person name="Guimaraes J.B."/>
            <person name="Mendonca D."/>
            <person name="Nobrega F."/>
            <person name="Rodrigues L."/>
            <person name="Saibo N.J.M."/>
            <person name="Varela M.C."/>
            <person name="Egas C."/>
            <person name="Matos J."/>
            <person name="Miguel C.M."/>
            <person name="Oliveira M.M."/>
            <person name="Ricardo C.P."/>
            <person name="Goncalves S."/>
        </authorList>
    </citation>
    <scope>NUCLEOTIDE SEQUENCE [LARGE SCALE GENOMIC DNA]</scope>
    <source>
        <strain evidence="10">cv. HL8</strain>
    </source>
</reference>
<dbReference type="CDD" id="cd20653">
    <property type="entry name" value="CYP81"/>
    <property type="match status" value="1"/>
</dbReference>
<evidence type="ECO:0000256" key="4">
    <source>
        <dbReference type="ARBA" id="ARBA00023002"/>
    </source>
</evidence>
<feature type="transmembrane region" description="Helical" evidence="8">
    <location>
        <begin position="267"/>
        <end position="284"/>
    </location>
</feature>
<sequence length="1245" mass="143396">MHKNPNLWEEPNRFKPKRFEVTNGEREGFKYISFGIMRRPCQLCFAMESLYFYLALILSTVFIIKLLIRHHNKNLPPSPFSLPIIGHLHLLKQPLHKTLETLSLQYVYSLLRQLFKVSNIEPQKVDFKYLSTLLVSNIMMRIVAGKPCVGEEFTCMDVGKKLLKEFKEIYFASLTVNICDFFPILRWVGYKGLEENMIRLQRKRDEVLRRLFEEIKLNNDNIIDVEKKRTLIETLFSLRKSDPEFFSNDVIKSLTLSILLCFAMENFYFYLALILSIVFIFKLLNHHNKNLPPSPFSLPIIGHLHLLKQPLHRTLETLSLQYGPILSLKFGSRSILVVSSPSAVEEFFTKNDITFANRPQTIAGDRLTYNCTAPVWAPYGHLWRNLRRVSTIEIFSRISLQKSSIIREEEVYSLIRQVFKLSNIEPQKVDFKYLCSLLVSNIMMRMVAGKPCVGEEFACMDVGKKLLKEFKEVFSSNFAVNICDFFPILRWVGYKGLEKNMIRLQRKRDEVLGRLFEDIKLNNDNIIDVEKMRPLIETLFSLRKSEPEFFSDDVIKSLTLWMDLLGVEKKMVGLMKKMDRFLQELVDENGGAGSEVQVKKLMIHNLLKLRETEPEYYTDEIIKGIIMVLLVAGIDTSSTTLEWAMSLLLNHPTAMERVRAEIDANVGQGRLLDEQDLPKLHYLQNVISETLRLYPPVPLLVPREASKDCVVGNYDVPQGAMLLVNAWAIHRDPKVWVNPTKFMPERFEGCGGEGYRLIPFGAGRRGCPGVALANRVIGLTLGTLIQSFEWERIGEEEVDMTEYLGLTMPKVKPLEAMCKVREQMPRQSPTEKWCRFNQYCCLFDNLTKHVNREKMGEDPYWFSFALIIIFSILLKLLIKNKKSATIIKKNLPPSPPSLPFIGHLHLFKQPIQRSLQTLSQNYGNILLLQCGSRTVLLVSSPSGAEDCFTTNDVVFANRPRLLASDHFNYNNSTVAVTPYGDLWRNLRRIMTLEILSSSRINAFSGVRQEEVKLLREKLIQSCGKGTIKIDLKSKFVEHSFNVMTMMIAGKRYFGEDVEDEEEAKRIRGVIRESVDLCGAPNMGDFLPFLQRMDLLGVEKKMVGLMKKMDRFLQELVDENGGAGSEVHVKKLMIHNLLKLRETEPEYYTDEIIKGIIMLIVCGGALMEGAPWFHFALLFVFLLVASKFVFKRHANPRNLPPSPPTLPIIECFTKKDIIFANRPRMLAKKHLNYNYKTIGFSSYGDH</sequence>
<dbReference type="PRINTS" id="PR00463">
    <property type="entry name" value="EP450I"/>
</dbReference>
<keyword evidence="2 7" id="KW-0349">Heme</keyword>
<evidence type="ECO:0000256" key="7">
    <source>
        <dbReference type="PIRSR" id="PIRSR602401-1"/>
    </source>
</evidence>
<keyword evidence="5 7" id="KW-0408">Iron</keyword>
<dbReference type="SUPFAM" id="SSF48264">
    <property type="entry name" value="Cytochrome P450"/>
    <property type="match status" value="4"/>
</dbReference>
<feature type="transmembrane region" description="Helical" evidence="8">
    <location>
        <begin position="50"/>
        <end position="68"/>
    </location>
</feature>
<dbReference type="InterPro" id="IPR050651">
    <property type="entry name" value="Plant_Cytochrome_P450_Monoox"/>
</dbReference>
<evidence type="ECO:0000256" key="5">
    <source>
        <dbReference type="ARBA" id="ARBA00023004"/>
    </source>
</evidence>
<keyword evidence="6" id="KW-0503">Monooxygenase</keyword>
<dbReference type="InterPro" id="IPR036396">
    <property type="entry name" value="Cyt_P450_sf"/>
</dbReference>
<evidence type="ECO:0000256" key="8">
    <source>
        <dbReference type="SAM" id="Phobius"/>
    </source>
</evidence>
<evidence type="ECO:0000256" key="3">
    <source>
        <dbReference type="ARBA" id="ARBA00022723"/>
    </source>
</evidence>
<protein>
    <submittedName>
        <fullName evidence="9">Cytochrome p450 81d11</fullName>
    </submittedName>
</protein>
<keyword evidence="3 7" id="KW-0479">Metal-binding</keyword>
<evidence type="ECO:0000313" key="10">
    <source>
        <dbReference type="Proteomes" id="UP000237347"/>
    </source>
</evidence>
<feature type="binding site" description="axial binding residue" evidence="7">
    <location>
        <position position="767"/>
    </location>
    <ligand>
        <name>heme</name>
        <dbReference type="ChEBI" id="CHEBI:30413"/>
    </ligand>
    <ligandPart>
        <name>Fe</name>
        <dbReference type="ChEBI" id="CHEBI:18248"/>
    </ligandPart>
</feature>
<proteinExistence type="inferred from homology"/>
<evidence type="ECO:0000256" key="2">
    <source>
        <dbReference type="ARBA" id="ARBA00022617"/>
    </source>
</evidence>
<evidence type="ECO:0000256" key="1">
    <source>
        <dbReference type="ARBA" id="ARBA00010617"/>
    </source>
</evidence>
<accession>A0AAW0J7K0</accession>
<evidence type="ECO:0000256" key="6">
    <source>
        <dbReference type="ARBA" id="ARBA00023033"/>
    </source>
</evidence>
<dbReference type="Pfam" id="PF00067">
    <property type="entry name" value="p450"/>
    <property type="match status" value="4"/>
</dbReference>
<organism evidence="9 10">
    <name type="scientific">Quercus suber</name>
    <name type="common">Cork oak</name>
    <dbReference type="NCBI Taxonomy" id="58331"/>
    <lineage>
        <taxon>Eukaryota</taxon>
        <taxon>Viridiplantae</taxon>
        <taxon>Streptophyta</taxon>
        <taxon>Embryophyta</taxon>
        <taxon>Tracheophyta</taxon>
        <taxon>Spermatophyta</taxon>
        <taxon>Magnoliopsida</taxon>
        <taxon>eudicotyledons</taxon>
        <taxon>Gunneridae</taxon>
        <taxon>Pentapetalae</taxon>
        <taxon>rosids</taxon>
        <taxon>fabids</taxon>
        <taxon>Fagales</taxon>
        <taxon>Fagaceae</taxon>
        <taxon>Quercus</taxon>
    </lineage>
</organism>
<dbReference type="GO" id="GO:0005506">
    <property type="term" value="F:iron ion binding"/>
    <property type="evidence" value="ECO:0007669"/>
    <property type="project" value="InterPro"/>
</dbReference>
<dbReference type="Gene3D" id="1.10.630.10">
    <property type="entry name" value="Cytochrome P450"/>
    <property type="match status" value="5"/>
</dbReference>
<dbReference type="PANTHER" id="PTHR47947:SF20">
    <property type="entry name" value="CYTOCHROME P450 FAMILY PROTEIN"/>
    <property type="match status" value="1"/>
</dbReference>
<dbReference type="PRINTS" id="PR00385">
    <property type="entry name" value="P450"/>
</dbReference>
<comment type="caution">
    <text evidence="9">The sequence shown here is derived from an EMBL/GenBank/DDBJ whole genome shotgun (WGS) entry which is preliminary data.</text>
</comment>
<keyword evidence="8" id="KW-0472">Membrane</keyword>
<dbReference type="AlphaFoldDB" id="A0AAW0J7K0"/>
<dbReference type="PANTHER" id="PTHR47947">
    <property type="entry name" value="CYTOCHROME P450 82C3-RELATED"/>
    <property type="match status" value="1"/>
</dbReference>
<dbReference type="GO" id="GO:0004497">
    <property type="term" value="F:monooxygenase activity"/>
    <property type="evidence" value="ECO:0007669"/>
    <property type="project" value="UniProtKB-KW"/>
</dbReference>
<gene>
    <name evidence="9" type="primary">CYP81D11_0</name>
    <name evidence="9" type="ORF">CFP56_036479</name>
</gene>
<comment type="cofactor">
    <cofactor evidence="7">
        <name>heme</name>
        <dbReference type="ChEBI" id="CHEBI:30413"/>
    </cofactor>
</comment>
<feature type="transmembrane region" description="Helical" evidence="8">
    <location>
        <begin position="860"/>
        <end position="878"/>
    </location>
</feature>